<accession>A0A9P7BYY4</accession>
<evidence type="ECO:0000313" key="1">
    <source>
        <dbReference type="EMBL" id="KAG1522764.1"/>
    </source>
</evidence>
<comment type="caution">
    <text evidence="1">The sequence shown here is derived from an EMBL/GenBank/DDBJ whole genome shotgun (WGS) entry which is preliminary data.</text>
</comment>
<name>A0A9P7BYY4_9FUNG</name>
<reference evidence="1 2" key="1">
    <citation type="journal article" date="2020" name="Microb. Genom.">
        <title>Genetic diversity of clinical and environmental Mucorales isolates obtained from an investigation of mucormycosis cases among solid organ transplant recipients.</title>
        <authorList>
            <person name="Nguyen M.H."/>
            <person name="Kaul D."/>
            <person name="Muto C."/>
            <person name="Cheng S.J."/>
            <person name="Richter R.A."/>
            <person name="Bruno V.M."/>
            <person name="Liu G."/>
            <person name="Beyhan S."/>
            <person name="Sundermann A.J."/>
            <person name="Mounaud S."/>
            <person name="Pasculle A.W."/>
            <person name="Nierman W.C."/>
            <person name="Driscoll E."/>
            <person name="Cumbie R."/>
            <person name="Clancy C.J."/>
            <person name="Dupont C.L."/>
        </authorList>
    </citation>
    <scope>NUCLEOTIDE SEQUENCE [LARGE SCALE GENOMIC DNA]</scope>
    <source>
        <strain evidence="1 2">GL24</strain>
    </source>
</reference>
<sequence length="71" mass="8303">MRRSSDASLSADAVQAEVGADARLPRRQWLEKIRDRRDAGQRDLARARLERYIEQYPESRLPRDLRPLLAD</sequence>
<dbReference type="Proteomes" id="UP000740926">
    <property type="component" value="Unassembled WGS sequence"/>
</dbReference>
<proteinExistence type="predicted"/>
<dbReference type="AlphaFoldDB" id="A0A9P7BYY4"/>
<protein>
    <submittedName>
        <fullName evidence="1">Uncharacterized protein</fullName>
    </submittedName>
</protein>
<dbReference type="EMBL" id="JAANIU010022360">
    <property type="protein sequence ID" value="KAG1522764.1"/>
    <property type="molecule type" value="Genomic_DNA"/>
</dbReference>
<keyword evidence="2" id="KW-1185">Reference proteome</keyword>
<gene>
    <name evidence="1" type="ORF">G6F50_018662</name>
</gene>
<organism evidence="1 2">
    <name type="scientific">Rhizopus delemar</name>
    <dbReference type="NCBI Taxonomy" id="936053"/>
    <lineage>
        <taxon>Eukaryota</taxon>
        <taxon>Fungi</taxon>
        <taxon>Fungi incertae sedis</taxon>
        <taxon>Mucoromycota</taxon>
        <taxon>Mucoromycotina</taxon>
        <taxon>Mucoromycetes</taxon>
        <taxon>Mucorales</taxon>
        <taxon>Mucorineae</taxon>
        <taxon>Rhizopodaceae</taxon>
        <taxon>Rhizopus</taxon>
    </lineage>
</organism>
<evidence type="ECO:0000313" key="2">
    <source>
        <dbReference type="Proteomes" id="UP000740926"/>
    </source>
</evidence>